<dbReference type="SMART" id="SM00332">
    <property type="entry name" value="PP2Cc"/>
    <property type="match status" value="1"/>
</dbReference>
<feature type="domain" description="PPM-type phosphatase" evidence="5">
    <location>
        <begin position="75"/>
        <end position="489"/>
    </location>
</feature>
<dbReference type="PROSITE" id="PS51746">
    <property type="entry name" value="PPM_2"/>
    <property type="match status" value="1"/>
</dbReference>
<dbReference type="SUPFAM" id="SSF81606">
    <property type="entry name" value="PP2C-like"/>
    <property type="match status" value="1"/>
</dbReference>
<dbReference type="PANTHER" id="PTHR13832:SF792">
    <property type="entry name" value="GM14286P"/>
    <property type="match status" value="1"/>
</dbReference>
<dbReference type="AlphaFoldDB" id="A0A8S4NGK6"/>
<keyword evidence="3 4" id="KW-0904">Protein phosphatase</keyword>
<evidence type="ECO:0000256" key="4">
    <source>
        <dbReference type="RuleBase" id="RU003465"/>
    </source>
</evidence>
<dbReference type="InterPro" id="IPR015655">
    <property type="entry name" value="PP2C"/>
</dbReference>
<evidence type="ECO:0000256" key="2">
    <source>
        <dbReference type="ARBA" id="ARBA00022801"/>
    </source>
</evidence>
<dbReference type="EMBL" id="CAIIXF020000003">
    <property type="protein sequence ID" value="CAH1779980.1"/>
    <property type="molecule type" value="Genomic_DNA"/>
</dbReference>
<evidence type="ECO:0000256" key="1">
    <source>
        <dbReference type="ARBA" id="ARBA00022723"/>
    </source>
</evidence>
<evidence type="ECO:0000259" key="5">
    <source>
        <dbReference type="PROSITE" id="PS51746"/>
    </source>
</evidence>
<dbReference type="Gene3D" id="3.60.40.10">
    <property type="entry name" value="PPM-type phosphatase domain"/>
    <property type="match status" value="1"/>
</dbReference>
<dbReference type="OrthoDB" id="420076at2759"/>
<keyword evidence="7" id="KW-1185">Reference proteome</keyword>
<name>A0A8S4NGK6_OWEFU</name>
<accession>A0A8S4NGK6</accession>
<evidence type="ECO:0000256" key="3">
    <source>
        <dbReference type="ARBA" id="ARBA00022912"/>
    </source>
</evidence>
<dbReference type="PROSITE" id="PS01032">
    <property type="entry name" value="PPM_1"/>
    <property type="match status" value="1"/>
</dbReference>
<proteinExistence type="inferred from homology"/>
<dbReference type="FunFam" id="3.60.40.10:FF:000069">
    <property type="entry name" value="Pyruvate dehydrogenase"/>
    <property type="match status" value="1"/>
</dbReference>
<dbReference type="GO" id="GO:0046872">
    <property type="term" value="F:metal ion binding"/>
    <property type="evidence" value="ECO:0007669"/>
    <property type="project" value="UniProtKB-KW"/>
</dbReference>
<dbReference type="GO" id="GO:0005739">
    <property type="term" value="C:mitochondrion"/>
    <property type="evidence" value="ECO:0007669"/>
    <property type="project" value="TreeGrafter"/>
</dbReference>
<dbReference type="GO" id="GO:0004741">
    <property type="term" value="F:[pyruvate dehydrogenase (acetyl-transferring)]-phosphatase activity"/>
    <property type="evidence" value="ECO:0007669"/>
    <property type="project" value="TreeGrafter"/>
</dbReference>
<dbReference type="Proteomes" id="UP000749559">
    <property type="component" value="Unassembled WGS sequence"/>
</dbReference>
<evidence type="ECO:0000313" key="7">
    <source>
        <dbReference type="Proteomes" id="UP000749559"/>
    </source>
</evidence>
<dbReference type="CDD" id="cd00143">
    <property type="entry name" value="PP2Cc"/>
    <property type="match status" value="1"/>
</dbReference>
<protein>
    <recommendedName>
        <fullName evidence="5">PPM-type phosphatase domain-containing protein</fullName>
    </recommendedName>
</protein>
<dbReference type="Pfam" id="PF00481">
    <property type="entry name" value="PP2C"/>
    <property type="match status" value="1"/>
</dbReference>
<evidence type="ECO:0000313" key="6">
    <source>
        <dbReference type="EMBL" id="CAH1779980.1"/>
    </source>
</evidence>
<comment type="similarity">
    <text evidence="4">Belongs to the PP2C family.</text>
</comment>
<comment type="caution">
    <text evidence="6">The sequence shown here is derived from an EMBL/GenBank/DDBJ whole genome shotgun (WGS) entry which is preliminary data.</text>
</comment>
<dbReference type="InterPro" id="IPR001932">
    <property type="entry name" value="PPM-type_phosphatase-like_dom"/>
</dbReference>
<gene>
    <name evidence="6" type="ORF">OFUS_LOCUS6731</name>
</gene>
<sequence>MKIGGVIWRNYRQIWTRLSQLDNGHHKRVVFSQHVANRCDDAGSTLSYPKLTPQQVSSILRNNENTFELKRGKSVRSFDTNQLASNDPIEDRRSEARLTQTDGLMFGVFDGHAGCACAQAVSERLFEYIAVSLLPPHLLDEFNHALKDRLPSVNTWLLNWYRHDNDYFNTSMASLYRSNLHRYVTEMLSTSCMEDDHEFVMWDALTSAFVRLDQDISTEAMPGANGLVINPEMIDIAFSGTVACVAHIDGPHLHIANSGDSMAVLGSYDEDQNRWHATELSKEHNAQNLTEVKRIKDNHPSSESNFVIKNDRLLGQLAPLRAFGDVRYKWQHADLKKLTMAMNTPYAQNFIPPNYYTPPYLTVSPEIKYHRLRSQDKFLILATDGLWDMLSPDMVIRLVGQHMTGKQTYDPYVPNKGVKLKDINSVLLKRKSGIENRAIDKNSATHLIRNALGTSEFGVQHNKLSLMLSIPQDIVRLYRDDITVTVIFFDQDFLRTCPA</sequence>
<dbReference type="PANTHER" id="PTHR13832">
    <property type="entry name" value="PROTEIN PHOSPHATASE 2C"/>
    <property type="match status" value="1"/>
</dbReference>
<dbReference type="InterPro" id="IPR036457">
    <property type="entry name" value="PPM-type-like_dom_sf"/>
</dbReference>
<dbReference type="InterPro" id="IPR000222">
    <property type="entry name" value="PP2C_BS"/>
</dbReference>
<reference evidence="6" key="1">
    <citation type="submission" date="2022-03" db="EMBL/GenBank/DDBJ databases">
        <authorList>
            <person name="Martin C."/>
        </authorList>
    </citation>
    <scope>NUCLEOTIDE SEQUENCE</scope>
</reference>
<keyword evidence="2 4" id="KW-0378">Hydrolase</keyword>
<keyword evidence="1" id="KW-0479">Metal-binding</keyword>
<organism evidence="6 7">
    <name type="scientific">Owenia fusiformis</name>
    <name type="common">Polychaete worm</name>
    <dbReference type="NCBI Taxonomy" id="6347"/>
    <lineage>
        <taxon>Eukaryota</taxon>
        <taxon>Metazoa</taxon>
        <taxon>Spiralia</taxon>
        <taxon>Lophotrochozoa</taxon>
        <taxon>Annelida</taxon>
        <taxon>Polychaeta</taxon>
        <taxon>Sedentaria</taxon>
        <taxon>Canalipalpata</taxon>
        <taxon>Sabellida</taxon>
        <taxon>Oweniida</taxon>
        <taxon>Oweniidae</taxon>
        <taxon>Owenia</taxon>
    </lineage>
</organism>